<evidence type="ECO:0000259" key="4">
    <source>
        <dbReference type="Pfam" id="PF08123"/>
    </source>
</evidence>
<name>A0ABW8ILF3_9GAMM</name>
<evidence type="ECO:0000256" key="2">
    <source>
        <dbReference type="ARBA" id="ARBA00022679"/>
    </source>
</evidence>
<evidence type="ECO:0000256" key="1">
    <source>
        <dbReference type="ARBA" id="ARBA00022603"/>
    </source>
</evidence>
<dbReference type="EMBL" id="JADIKI010000023">
    <property type="protein sequence ID" value="MFK2856051.1"/>
    <property type="molecule type" value="Genomic_DNA"/>
</dbReference>
<keyword evidence="2" id="KW-0808">Transferase</keyword>
<sequence length="279" mass="31002">MDSPLQTLLDDLLQDRSLRDPDQLRRRIDALEQLESWLFNRGDTLTPSLRERGEALTAELEAINDRLYQTIRDAIRHGNGADILRTWAASPHSVADQESYGPLDTLIAGVLDFKEPGDVPEPGADMVFYQPTPARDIFDFIERASITSRDVMMDLGAGLGHVTLLTAICTGARCIGIELQPAYVASARQCAGELQIRHAQFIEQDVRQADLSEGTVFYLYTPFTGGILREVLDVLKRESKDRAIRVCTLGPCTAIVANEPWLKADGACDARRTTLFRSL</sequence>
<dbReference type="Gene3D" id="3.40.50.150">
    <property type="entry name" value="Vaccinia Virus protein VP39"/>
    <property type="match status" value="1"/>
</dbReference>
<dbReference type="InterPro" id="IPR025789">
    <property type="entry name" value="DOT1_dom"/>
</dbReference>
<evidence type="ECO:0000313" key="6">
    <source>
        <dbReference type="Proteomes" id="UP001620409"/>
    </source>
</evidence>
<keyword evidence="1 5" id="KW-0489">Methyltransferase</keyword>
<accession>A0ABW8ILF3</accession>
<dbReference type="SUPFAM" id="SSF53335">
    <property type="entry name" value="S-adenosyl-L-methionine-dependent methyltransferases"/>
    <property type="match status" value="1"/>
</dbReference>
<proteinExistence type="predicted"/>
<organism evidence="5 6">
    <name type="scientific">Dyella humi</name>
    <dbReference type="NCBI Taxonomy" id="1770547"/>
    <lineage>
        <taxon>Bacteria</taxon>
        <taxon>Pseudomonadati</taxon>
        <taxon>Pseudomonadota</taxon>
        <taxon>Gammaproteobacteria</taxon>
        <taxon>Lysobacterales</taxon>
        <taxon>Rhodanobacteraceae</taxon>
        <taxon>Dyella</taxon>
    </lineage>
</organism>
<dbReference type="GO" id="GO:0008168">
    <property type="term" value="F:methyltransferase activity"/>
    <property type="evidence" value="ECO:0007669"/>
    <property type="project" value="UniProtKB-KW"/>
</dbReference>
<reference evidence="5 6" key="1">
    <citation type="submission" date="2020-10" db="EMBL/GenBank/DDBJ databases">
        <title>Phylogeny of dyella-like bacteria.</title>
        <authorList>
            <person name="Fu J."/>
        </authorList>
    </citation>
    <scope>NUCLEOTIDE SEQUENCE [LARGE SCALE GENOMIC DNA]</scope>
    <source>
        <strain evidence="5 6">DHG40</strain>
    </source>
</reference>
<keyword evidence="6" id="KW-1185">Reference proteome</keyword>
<evidence type="ECO:0000256" key="3">
    <source>
        <dbReference type="ARBA" id="ARBA00022691"/>
    </source>
</evidence>
<protein>
    <submittedName>
        <fullName evidence="5">Methyltransferase domain-containing protein</fullName>
    </submittedName>
</protein>
<dbReference type="RefSeq" id="WP_380014041.1">
    <property type="nucleotide sequence ID" value="NZ_JADIKI010000023.1"/>
</dbReference>
<dbReference type="CDD" id="cd02440">
    <property type="entry name" value="AdoMet_MTases"/>
    <property type="match status" value="1"/>
</dbReference>
<dbReference type="Pfam" id="PF08123">
    <property type="entry name" value="DOT1"/>
    <property type="match status" value="1"/>
</dbReference>
<dbReference type="InterPro" id="IPR026170">
    <property type="entry name" value="FAM173A/B"/>
</dbReference>
<evidence type="ECO:0000313" key="5">
    <source>
        <dbReference type="EMBL" id="MFK2856051.1"/>
    </source>
</evidence>
<dbReference type="PANTHER" id="PTHR13610">
    <property type="entry name" value="METHYLTRANSFERASE DOMAIN-CONTAINING PROTEIN"/>
    <property type="match status" value="1"/>
</dbReference>
<comment type="caution">
    <text evidence="5">The sequence shown here is derived from an EMBL/GenBank/DDBJ whole genome shotgun (WGS) entry which is preliminary data.</text>
</comment>
<dbReference type="GO" id="GO:0032259">
    <property type="term" value="P:methylation"/>
    <property type="evidence" value="ECO:0007669"/>
    <property type="project" value="UniProtKB-KW"/>
</dbReference>
<feature type="domain" description="DOT1" evidence="4">
    <location>
        <begin position="137"/>
        <end position="199"/>
    </location>
</feature>
<dbReference type="PANTHER" id="PTHR13610:SF11">
    <property type="entry name" value="METHYLTRANSFERASE DOMAIN-CONTAINING PROTEIN"/>
    <property type="match status" value="1"/>
</dbReference>
<keyword evidence="3" id="KW-0949">S-adenosyl-L-methionine</keyword>
<dbReference type="Proteomes" id="UP001620409">
    <property type="component" value="Unassembled WGS sequence"/>
</dbReference>
<dbReference type="InterPro" id="IPR029063">
    <property type="entry name" value="SAM-dependent_MTases_sf"/>
</dbReference>
<gene>
    <name evidence="5" type="ORF">ISP18_15710</name>
</gene>